<comment type="cofactor">
    <cofactor evidence="1">
        <name>FAD</name>
        <dbReference type="ChEBI" id="CHEBI:57692"/>
    </cofactor>
</comment>
<keyword evidence="8" id="KW-0503">Monooxygenase</keyword>
<keyword evidence="7" id="KW-0560">Oxidoreductase</keyword>
<dbReference type="Pfam" id="PF13434">
    <property type="entry name" value="Lys_Orn_oxgnase"/>
    <property type="match status" value="1"/>
</dbReference>
<keyword evidence="9" id="KW-1185">Reference proteome</keyword>
<dbReference type="PANTHER" id="PTHR42802">
    <property type="entry name" value="MONOOXYGENASE"/>
    <property type="match status" value="1"/>
</dbReference>
<dbReference type="PRINTS" id="PR00411">
    <property type="entry name" value="PNDRDTASEI"/>
</dbReference>
<organism evidence="8 9">
    <name type="scientific">Nitrospirillum viridazoti CBAmc</name>
    <dbReference type="NCBI Taxonomy" id="1441467"/>
    <lineage>
        <taxon>Bacteria</taxon>
        <taxon>Pseudomonadati</taxon>
        <taxon>Pseudomonadota</taxon>
        <taxon>Alphaproteobacteria</taxon>
        <taxon>Rhodospirillales</taxon>
        <taxon>Azospirillaceae</taxon>
        <taxon>Nitrospirillum</taxon>
        <taxon>Nitrospirillum viridazoti</taxon>
    </lineage>
</organism>
<dbReference type="InterPro" id="IPR025700">
    <property type="entry name" value="Lys/Orn_oxygenase"/>
</dbReference>
<comment type="pathway">
    <text evidence="2">Siderophore biosynthesis.</text>
</comment>
<evidence type="ECO:0000313" key="8">
    <source>
        <dbReference type="EMBL" id="ASG24395.1"/>
    </source>
</evidence>
<keyword evidence="6" id="KW-0521">NADP</keyword>
<evidence type="ECO:0000256" key="3">
    <source>
        <dbReference type="ARBA" id="ARBA00007588"/>
    </source>
</evidence>
<dbReference type="Gene3D" id="3.50.50.60">
    <property type="entry name" value="FAD/NAD(P)-binding domain"/>
    <property type="match status" value="1"/>
</dbReference>
<evidence type="ECO:0000256" key="6">
    <source>
        <dbReference type="ARBA" id="ARBA00022857"/>
    </source>
</evidence>
<sequence length="447" mass="49783">MGATVSLNEASRPLDVLGIGFGPSNLALAIALREAGREGGPDLACRFLERQDGFVWHGNMLLDGSRMQISFLKDLVSMRDPTSPYSFLNYLHVHGRLHDFINLRTFYPTRREFNDYLAWVAGHFSDRCDYGEEVVALEPDVQDGRVHRLRVRARNRAGRERAWLARNVVIGVGATPRIPDAFTGALTDARVIHSSTYLAATETLARAGRVAVIGFGQSAAEIFLDLHARGVAVDLIARSPAMRPADSSPFVNQIFDPAYTDYHYHRPAGERDHILREFQNTNYAVVDPELIETVYDLFYQQKVERVDRHRLLPGHEVREVRLISGADGVQLDLLSLDDGERRIRRYGGVVLATGYHRQQHHRLLEPLTPWLAGAWQTGEGVRRDYRLATTDACTAGVFLQGCCEPTHGLSDTLLSVLPIRAREITAALAAPYSGAGAPERRTAAHAF</sequence>
<dbReference type="InterPro" id="IPR036188">
    <property type="entry name" value="FAD/NAD-bd_sf"/>
</dbReference>
<evidence type="ECO:0000256" key="5">
    <source>
        <dbReference type="ARBA" id="ARBA00022827"/>
    </source>
</evidence>
<accession>A0A248K0A0</accession>
<evidence type="ECO:0000313" key="9">
    <source>
        <dbReference type="Proteomes" id="UP000197153"/>
    </source>
</evidence>
<dbReference type="AlphaFoldDB" id="A0A248K0A0"/>
<evidence type="ECO:0000256" key="2">
    <source>
        <dbReference type="ARBA" id="ARBA00004924"/>
    </source>
</evidence>
<dbReference type="GO" id="GO:0006879">
    <property type="term" value="P:intracellular iron ion homeostasis"/>
    <property type="evidence" value="ECO:0007669"/>
    <property type="project" value="TreeGrafter"/>
</dbReference>
<dbReference type="SUPFAM" id="SSF51905">
    <property type="entry name" value="FAD/NAD(P)-binding domain"/>
    <property type="match status" value="2"/>
</dbReference>
<dbReference type="KEGG" id="nao:Y958_26290"/>
<name>A0A248K0A0_9PROT</name>
<protein>
    <submittedName>
        <fullName evidence="8">Ornithine monooxygenase</fullName>
    </submittedName>
</protein>
<dbReference type="EMBL" id="CP022112">
    <property type="protein sequence ID" value="ASG24395.1"/>
    <property type="molecule type" value="Genomic_DNA"/>
</dbReference>
<dbReference type="PRINTS" id="PR00368">
    <property type="entry name" value="FADPNR"/>
</dbReference>
<evidence type="ECO:0000256" key="1">
    <source>
        <dbReference type="ARBA" id="ARBA00001974"/>
    </source>
</evidence>
<keyword evidence="4" id="KW-0285">Flavoprotein</keyword>
<dbReference type="PANTHER" id="PTHR42802:SF1">
    <property type="entry name" value="L-ORNITHINE N(5)-MONOOXYGENASE"/>
    <property type="match status" value="1"/>
</dbReference>
<keyword evidence="5" id="KW-0274">FAD</keyword>
<evidence type="ECO:0000256" key="4">
    <source>
        <dbReference type="ARBA" id="ARBA00022630"/>
    </source>
</evidence>
<dbReference type="RefSeq" id="WP_088874825.1">
    <property type="nucleotide sequence ID" value="NZ_CP022112.1"/>
</dbReference>
<proteinExistence type="inferred from homology"/>
<dbReference type="GO" id="GO:0004497">
    <property type="term" value="F:monooxygenase activity"/>
    <property type="evidence" value="ECO:0007669"/>
    <property type="project" value="UniProtKB-KW"/>
</dbReference>
<dbReference type="Proteomes" id="UP000197153">
    <property type="component" value="Chromosome 3"/>
</dbReference>
<comment type="similarity">
    <text evidence="3">Belongs to the lysine N(6)-hydroxylase/L-ornithine N(5)-oxygenase family.</text>
</comment>
<gene>
    <name evidence="8" type="ORF">Y958_26290</name>
</gene>
<reference evidence="8 9" key="1">
    <citation type="submission" date="2017-06" db="EMBL/GenBank/DDBJ databases">
        <title>Complete genome sequence of Nitrospirillum amazonense strain CBAmC, an endophytic nitrogen-fixing and plant growth-promoting bacterium, isolated from sugarcane.</title>
        <authorList>
            <person name="Schwab S."/>
            <person name="dos Santos Teixeira K.R."/>
            <person name="Simoes Araujo J.L."/>
            <person name="Soares Vidal M."/>
            <person name="Borges de Freitas H.R."/>
            <person name="Rivello Crivelaro A.L."/>
            <person name="Bueno de Camargo Nunes A."/>
            <person name="dos Santos C.M."/>
            <person name="Palmeira da Silva Rosa D."/>
            <person name="da Silva Padilha D."/>
            <person name="da Silva E."/>
            <person name="Araujo Terra L."/>
            <person name="Soares Mendes V."/>
            <person name="Farinelli L."/>
            <person name="Magalhaes Cruz L."/>
            <person name="Baldani J.I."/>
        </authorList>
    </citation>
    <scope>NUCLEOTIDE SEQUENCE [LARGE SCALE GENOMIC DNA]</scope>
    <source>
        <strain evidence="8 9">CBAmC</strain>
    </source>
</reference>
<evidence type="ECO:0000256" key="7">
    <source>
        <dbReference type="ARBA" id="ARBA00023002"/>
    </source>
</evidence>